<evidence type="ECO:0000259" key="2">
    <source>
        <dbReference type="Pfam" id="PF07883"/>
    </source>
</evidence>
<evidence type="ECO:0000256" key="1">
    <source>
        <dbReference type="SAM" id="MobiDB-lite"/>
    </source>
</evidence>
<dbReference type="EMBL" id="JAQYXP010000001">
    <property type="protein sequence ID" value="MEN3233844.1"/>
    <property type="molecule type" value="Genomic_DNA"/>
</dbReference>
<gene>
    <name evidence="3" type="ORF">PUR29_09540</name>
</gene>
<dbReference type="PANTHER" id="PTHR11019:SF199">
    <property type="entry name" value="HTH-TYPE TRANSCRIPTIONAL REGULATOR NIMR"/>
    <property type="match status" value="1"/>
</dbReference>
<dbReference type="Gene3D" id="2.60.120.10">
    <property type="entry name" value="Jelly Rolls"/>
    <property type="match status" value="1"/>
</dbReference>
<keyword evidence="4" id="KW-1185">Reference proteome</keyword>
<feature type="compositionally biased region" description="Basic residues" evidence="1">
    <location>
        <begin position="155"/>
        <end position="168"/>
    </location>
</feature>
<organism evidence="3 4">
    <name type="scientific">Methylobacterium ajmalii</name>
    <dbReference type="NCBI Taxonomy" id="2738439"/>
    <lineage>
        <taxon>Bacteria</taxon>
        <taxon>Pseudomonadati</taxon>
        <taxon>Pseudomonadota</taxon>
        <taxon>Alphaproteobacteria</taxon>
        <taxon>Hyphomicrobiales</taxon>
        <taxon>Methylobacteriaceae</taxon>
        <taxon>Methylobacterium</taxon>
    </lineage>
</organism>
<feature type="compositionally biased region" description="Low complexity" evidence="1">
    <location>
        <begin position="182"/>
        <end position="199"/>
    </location>
</feature>
<accession>A0ABU9ZT67</accession>
<evidence type="ECO:0000313" key="4">
    <source>
        <dbReference type="Proteomes" id="UP001407347"/>
    </source>
</evidence>
<sequence>MRWETIETPPDSRAPQPLTVRVQSIPARHAFPEHAHAWHQVVYAVSGVLTVAVDGRSFVISPEQAVWLPTGHRHRVGSLLGAEFRSLWIADAAGAGLPGGPTVLGVPPLLQALIVEAAALDGVADDDGYAGRVAALILDQLRRAAPCPAPCPGRARARWPRSARRSTPRRPMPAGRRNGAGPSACRAARSPAASRPSSA</sequence>
<evidence type="ECO:0000313" key="3">
    <source>
        <dbReference type="EMBL" id="MEN3233844.1"/>
    </source>
</evidence>
<feature type="domain" description="Cupin type-2" evidence="2">
    <location>
        <begin position="23"/>
        <end position="83"/>
    </location>
</feature>
<dbReference type="InterPro" id="IPR011051">
    <property type="entry name" value="RmlC_Cupin_sf"/>
</dbReference>
<feature type="region of interest" description="Disordered" evidence="1">
    <location>
        <begin position="149"/>
        <end position="199"/>
    </location>
</feature>
<proteinExistence type="predicted"/>
<dbReference type="InterPro" id="IPR014710">
    <property type="entry name" value="RmlC-like_jellyroll"/>
</dbReference>
<dbReference type="Pfam" id="PF07883">
    <property type="entry name" value="Cupin_2"/>
    <property type="match status" value="1"/>
</dbReference>
<dbReference type="InterPro" id="IPR013096">
    <property type="entry name" value="Cupin_2"/>
</dbReference>
<comment type="caution">
    <text evidence="3">The sequence shown here is derived from an EMBL/GenBank/DDBJ whole genome shotgun (WGS) entry which is preliminary data.</text>
</comment>
<reference evidence="3 4" key="1">
    <citation type="journal article" date="2023" name="PLoS ONE">
        <title>Complete genome assembly of Hawai'i environmental nontuberculous mycobacteria reveals unexpected co-isolation with methylobacteria.</title>
        <authorList>
            <person name="Hendrix J."/>
            <person name="Epperson L.E."/>
            <person name="Tong E.I."/>
            <person name="Chan Y.L."/>
            <person name="Hasan N.A."/>
            <person name="Dawrs S.N."/>
            <person name="Norton G.J."/>
            <person name="Virdi R."/>
            <person name="Crooks J.L."/>
            <person name="Chan E.D."/>
            <person name="Honda J.R."/>
            <person name="Strong M."/>
        </authorList>
    </citation>
    <scope>NUCLEOTIDE SEQUENCE [LARGE SCALE GENOMIC DNA]</scope>
    <source>
        <strain evidence="3 4">NJH_HI04-1</strain>
    </source>
</reference>
<protein>
    <submittedName>
        <fullName evidence="3">Cupin domain-containing protein</fullName>
    </submittedName>
</protein>
<dbReference type="SUPFAM" id="SSF51182">
    <property type="entry name" value="RmlC-like cupins"/>
    <property type="match status" value="1"/>
</dbReference>
<dbReference type="CDD" id="cd06124">
    <property type="entry name" value="cupin_NimR-like_N"/>
    <property type="match status" value="1"/>
</dbReference>
<dbReference type="RefSeq" id="WP_346012898.1">
    <property type="nucleotide sequence ID" value="NZ_JAQYXP010000001.1"/>
</dbReference>
<dbReference type="Proteomes" id="UP001407347">
    <property type="component" value="Unassembled WGS sequence"/>
</dbReference>
<name>A0ABU9ZT67_9HYPH</name>
<dbReference type="PANTHER" id="PTHR11019">
    <property type="entry name" value="HTH-TYPE TRANSCRIPTIONAL REGULATOR NIMR"/>
    <property type="match status" value="1"/>
</dbReference>